<dbReference type="PROSITE" id="PS50112">
    <property type="entry name" value="PAS"/>
    <property type="match status" value="1"/>
</dbReference>
<keyword evidence="8" id="KW-0547">Nucleotide-binding</keyword>
<dbReference type="NCBIfam" id="TIGR00229">
    <property type="entry name" value="sensory_box"/>
    <property type="match status" value="1"/>
</dbReference>
<evidence type="ECO:0000259" key="17">
    <source>
        <dbReference type="PROSITE" id="PS50110"/>
    </source>
</evidence>
<evidence type="ECO:0000256" key="14">
    <source>
        <dbReference type="PROSITE-ProRule" id="PRU00169"/>
    </source>
</evidence>
<keyword evidence="12" id="KW-0902">Two-component regulatory system</keyword>
<evidence type="ECO:0000259" key="19">
    <source>
        <dbReference type="PROSITE" id="PS50113"/>
    </source>
</evidence>
<dbReference type="InterPro" id="IPR000700">
    <property type="entry name" value="PAS-assoc_C"/>
</dbReference>
<dbReference type="FunFam" id="1.10.287.130:FF:000003">
    <property type="entry name" value="Histidine kinase"/>
    <property type="match status" value="1"/>
</dbReference>
<dbReference type="SMART" id="SM00091">
    <property type="entry name" value="PAS"/>
    <property type="match status" value="1"/>
</dbReference>
<evidence type="ECO:0000256" key="9">
    <source>
        <dbReference type="ARBA" id="ARBA00022777"/>
    </source>
</evidence>
<dbReference type="InterPro" id="IPR004358">
    <property type="entry name" value="Sig_transdc_His_kin-like_C"/>
</dbReference>
<dbReference type="InterPro" id="IPR036097">
    <property type="entry name" value="HisK_dim/P_sf"/>
</dbReference>
<dbReference type="Pfam" id="PF00512">
    <property type="entry name" value="HisKA"/>
    <property type="match status" value="1"/>
</dbReference>
<feature type="modified residue" description="4-aspartylphosphate" evidence="14">
    <location>
        <position position="668"/>
    </location>
</feature>
<evidence type="ECO:0000259" key="18">
    <source>
        <dbReference type="PROSITE" id="PS50112"/>
    </source>
</evidence>
<dbReference type="Gene3D" id="3.30.450.20">
    <property type="entry name" value="PAS domain"/>
    <property type="match status" value="1"/>
</dbReference>
<comment type="caution">
    <text evidence="20">The sequence shown here is derived from an EMBL/GenBank/DDBJ whole genome shotgun (WGS) entry which is preliminary data.</text>
</comment>
<feature type="transmembrane region" description="Helical" evidence="15">
    <location>
        <begin position="41"/>
        <end position="68"/>
    </location>
</feature>
<dbReference type="PRINTS" id="PR00344">
    <property type="entry name" value="BCTRLSENSOR"/>
</dbReference>
<dbReference type="FunFam" id="3.30.565.10:FF:000010">
    <property type="entry name" value="Sensor histidine kinase RcsC"/>
    <property type="match status" value="1"/>
</dbReference>
<dbReference type="PROSITE" id="PS50109">
    <property type="entry name" value="HIS_KIN"/>
    <property type="match status" value="1"/>
</dbReference>
<evidence type="ECO:0000256" key="2">
    <source>
        <dbReference type="ARBA" id="ARBA00004651"/>
    </source>
</evidence>
<gene>
    <name evidence="20" type="ORF">EDD52_10285</name>
</gene>
<dbReference type="Gene3D" id="3.30.565.10">
    <property type="entry name" value="Histidine kinase-like ATPase, C-terminal domain"/>
    <property type="match status" value="1"/>
</dbReference>
<evidence type="ECO:0000256" key="6">
    <source>
        <dbReference type="ARBA" id="ARBA00022679"/>
    </source>
</evidence>
<dbReference type="InterPro" id="IPR005467">
    <property type="entry name" value="His_kinase_dom"/>
</dbReference>
<feature type="domain" description="Histidine kinase" evidence="16">
    <location>
        <begin position="378"/>
        <end position="598"/>
    </location>
</feature>
<protein>
    <recommendedName>
        <fullName evidence="3">histidine kinase</fullName>
        <ecNumber evidence="3">2.7.13.3</ecNumber>
    </recommendedName>
</protein>
<dbReference type="GO" id="GO:0005524">
    <property type="term" value="F:ATP binding"/>
    <property type="evidence" value="ECO:0007669"/>
    <property type="project" value="UniProtKB-KW"/>
</dbReference>
<name>A0A4R3JJE7_9RHOB</name>
<dbReference type="InterPro" id="IPR036890">
    <property type="entry name" value="HATPase_C_sf"/>
</dbReference>
<dbReference type="CDD" id="cd17546">
    <property type="entry name" value="REC_hyHK_CKI1_RcsC-like"/>
    <property type="match status" value="1"/>
</dbReference>
<feature type="transmembrane region" description="Helical" evidence="15">
    <location>
        <begin position="126"/>
        <end position="145"/>
    </location>
</feature>
<keyword evidence="5 14" id="KW-0597">Phosphoprotein</keyword>
<evidence type="ECO:0000256" key="10">
    <source>
        <dbReference type="ARBA" id="ARBA00022840"/>
    </source>
</evidence>
<dbReference type="PANTHER" id="PTHR45339">
    <property type="entry name" value="HYBRID SIGNAL TRANSDUCTION HISTIDINE KINASE J"/>
    <property type="match status" value="1"/>
</dbReference>
<dbReference type="Pfam" id="PF00072">
    <property type="entry name" value="Response_reg"/>
    <property type="match status" value="1"/>
</dbReference>
<evidence type="ECO:0000256" key="15">
    <source>
        <dbReference type="SAM" id="Phobius"/>
    </source>
</evidence>
<dbReference type="Gene3D" id="3.40.50.2300">
    <property type="match status" value="1"/>
</dbReference>
<organism evidence="20 21">
    <name type="scientific">Primorskyibacter sedentarius</name>
    <dbReference type="NCBI Taxonomy" id="745311"/>
    <lineage>
        <taxon>Bacteria</taxon>
        <taxon>Pseudomonadati</taxon>
        <taxon>Pseudomonadota</taxon>
        <taxon>Alphaproteobacteria</taxon>
        <taxon>Rhodobacterales</taxon>
        <taxon>Roseobacteraceae</taxon>
        <taxon>Primorskyibacter</taxon>
    </lineage>
</organism>
<feature type="domain" description="PAS" evidence="18">
    <location>
        <begin position="234"/>
        <end position="305"/>
    </location>
</feature>
<dbReference type="EMBL" id="SLZU01000002">
    <property type="protein sequence ID" value="TCS66269.1"/>
    <property type="molecule type" value="Genomic_DNA"/>
</dbReference>
<dbReference type="InterPro" id="IPR001610">
    <property type="entry name" value="PAC"/>
</dbReference>
<dbReference type="SMART" id="SM00448">
    <property type="entry name" value="REC"/>
    <property type="match status" value="1"/>
</dbReference>
<keyword evidence="4" id="KW-1003">Cell membrane</keyword>
<dbReference type="SUPFAM" id="SSF52172">
    <property type="entry name" value="CheY-like"/>
    <property type="match status" value="1"/>
</dbReference>
<dbReference type="InterPro" id="IPR035965">
    <property type="entry name" value="PAS-like_dom_sf"/>
</dbReference>
<dbReference type="SUPFAM" id="SSF47384">
    <property type="entry name" value="Homodimeric domain of signal transducing histidine kinase"/>
    <property type="match status" value="1"/>
</dbReference>
<evidence type="ECO:0000256" key="3">
    <source>
        <dbReference type="ARBA" id="ARBA00012438"/>
    </source>
</evidence>
<dbReference type="SMART" id="SM00086">
    <property type="entry name" value="PAC"/>
    <property type="match status" value="1"/>
</dbReference>
<feature type="transmembrane region" description="Helical" evidence="15">
    <location>
        <begin position="151"/>
        <end position="169"/>
    </location>
</feature>
<evidence type="ECO:0000256" key="12">
    <source>
        <dbReference type="ARBA" id="ARBA00023012"/>
    </source>
</evidence>
<dbReference type="InterPro" id="IPR011006">
    <property type="entry name" value="CheY-like_superfamily"/>
</dbReference>
<evidence type="ECO:0000256" key="5">
    <source>
        <dbReference type="ARBA" id="ARBA00022553"/>
    </source>
</evidence>
<evidence type="ECO:0000256" key="4">
    <source>
        <dbReference type="ARBA" id="ARBA00022475"/>
    </source>
</evidence>
<dbReference type="CDD" id="cd00082">
    <property type="entry name" value="HisKA"/>
    <property type="match status" value="1"/>
</dbReference>
<comment type="catalytic activity">
    <reaction evidence="1">
        <text>ATP + protein L-histidine = ADP + protein N-phospho-L-histidine.</text>
        <dbReference type="EC" id="2.7.13.3"/>
    </reaction>
</comment>
<keyword evidence="7 15" id="KW-0812">Transmembrane</keyword>
<evidence type="ECO:0000256" key="13">
    <source>
        <dbReference type="ARBA" id="ARBA00023136"/>
    </source>
</evidence>
<keyword evidence="13 15" id="KW-0472">Membrane</keyword>
<dbReference type="SMART" id="SM00387">
    <property type="entry name" value="HATPase_c"/>
    <property type="match status" value="1"/>
</dbReference>
<dbReference type="AlphaFoldDB" id="A0A4R3JJE7"/>
<dbReference type="InterPro" id="IPR001789">
    <property type="entry name" value="Sig_transdc_resp-reg_receiver"/>
</dbReference>
<accession>A0A4R3JJE7</accession>
<dbReference type="Pfam" id="PF13426">
    <property type="entry name" value="PAS_9"/>
    <property type="match status" value="1"/>
</dbReference>
<dbReference type="PANTHER" id="PTHR45339:SF1">
    <property type="entry name" value="HYBRID SIGNAL TRANSDUCTION HISTIDINE KINASE J"/>
    <property type="match status" value="1"/>
</dbReference>
<dbReference type="Gene3D" id="1.10.287.130">
    <property type="match status" value="1"/>
</dbReference>
<dbReference type="Proteomes" id="UP000295696">
    <property type="component" value="Unassembled WGS sequence"/>
</dbReference>
<dbReference type="SUPFAM" id="SSF55874">
    <property type="entry name" value="ATPase domain of HSP90 chaperone/DNA topoisomerase II/histidine kinase"/>
    <property type="match status" value="1"/>
</dbReference>
<dbReference type="RefSeq" id="WP_132242205.1">
    <property type="nucleotide sequence ID" value="NZ_SLZU01000002.1"/>
</dbReference>
<keyword evidence="9 20" id="KW-0418">Kinase</keyword>
<comment type="subcellular location">
    <subcellularLocation>
        <location evidence="2">Cell membrane</location>
        <topology evidence="2">Multi-pass membrane protein</topology>
    </subcellularLocation>
</comment>
<feature type="domain" description="Response regulatory" evidence="17">
    <location>
        <begin position="619"/>
        <end position="734"/>
    </location>
</feature>
<evidence type="ECO:0000256" key="11">
    <source>
        <dbReference type="ARBA" id="ARBA00022989"/>
    </source>
</evidence>
<keyword evidence="21" id="KW-1185">Reference proteome</keyword>
<dbReference type="SMART" id="SM00388">
    <property type="entry name" value="HisKA"/>
    <property type="match status" value="1"/>
</dbReference>
<dbReference type="CDD" id="cd16922">
    <property type="entry name" value="HATPase_EvgS-ArcB-TorS-like"/>
    <property type="match status" value="1"/>
</dbReference>
<dbReference type="SUPFAM" id="SSF55785">
    <property type="entry name" value="PYP-like sensor domain (PAS domain)"/>
    <property type="match status" value="1"/>
</dbReference>
<dbReference type="OrthoDB" id="9801651at2"/>
<dbReference type="Pfam" id="PF02518">
    <property type="entry name" value="HATPase_c"/>
    <property type="match status" value="1"/>
</dbReference>
<dbReference type="EC" id="2.7.13.3" evidence="3"/>
<dbReference type="InterPro" id="IPR003661">
    <property type="entry name" value="HisK_dim/P_dom"/>
</dbReference>
<evidence type="ECO:0000313" key="21">
    <source>
        <dbReference type="Proteomes" id="UP000295696"/>
    </source>
</evidence>
<evidence type="ECO:0000256" key="1">
    <source>
        <dbReference type="ARBA" id="ARBA00000085"/>
    </source>
</evidence>
<feature type="transmembrane region" description="Helical" evidence="15">
    <location>
        <begin position="93"/>
        <end position="114"/>
    </location>
</feature>
<reference evidence="20 21" key="1">
    <citation type="submission" date="2019-03" db="EMBL/GenBank/DDBJ databases">
        <title>Genomic Encyclopedia of Type Strains, Phase IV (KMG-IV): sequencing the most valuable type-strain genomes for metagenomic binning, comparative biology and taxonomic classification.</title>
        <authorList>
            <person name="Goeker M."/>
        </authorList>
    </citation>
    <scope>NUCLEOTIDE SEQUENCE [LARGE SCALE GENOMIC DNA]</scope>
    <source>
        <strain evidence="20 21">DSM 104836</strain>
    </source>
</reference>
<feature type="transmembrane region" description="Helical" evidence="15">
    <location>
        <begin position="181"/>
        <end position="202"/>
    </location>
</feature>
<feature type="domain" description="PAC" evidence="19">
    <location>
        <begin position="308"/>
        <end position="360"/>
    </location>
</feature>
<dbReference type="InterPro" id="IPR000014">
    <property type="entry name" value="PAS"/>
</dbReference>
<evidence type="ECO:0000259" key="16">
    <source>
        <dbReference type="PROSITE" id="PS50109"/>
    </source>
</evidence>
<dbReference type="GO" id="GO:0000155">
    <property type="term" value="F:phosphorelay sensor kinase activity"/>
    <property type="evidence" value="ECO:0007669"/>
    <property type="project" value="InterPro"/>
</dbReference>
<evidence type="ECO:0000256" key="7">
    <source>
        <dbReference type="ARBA" id="ARBA00022692"/>
    </source>
</evidence>
<proteinExistence type="predicted"/>
<keyword evidence="6" id="KW-0808">Transferase</keyword>
<evidence type="ECO:0000313" key="20">
    <source>
        <dbReference type="EMBL" id="TCS66269.1"/>
    </source>
</evidence>
<dbReference type="GO" id="GO:0005886">
    <property type="term" value="C:plasma membrane"/>
    <property type="evidence" value="ECO:0007669"/>
    <property type="project" value="UniProtKB-SubCell"/>
</dbReference>
<sequence>MPDSVLQSERQLAAFKARNSPEGLLIRYARGRVAFFLTRQVLTLSGALTLVILGNWQIAALAACFALMGEAIDCLYLRSLPDHLPNEAAFRRAYLTSTVTATVQAITITACVLLADIASQPGQASLIALAYLTGAAINAGVVYPFHRAATAARLTIYGLALLAHFAIDLSRAGGWVSRHGYDLLGAVILLYMVRVFVGFVVAGHQRETSNSEALLLGKLAQERANQDLLIKEREANQLSLVARYATDSVILSDADSTIIWANDAFTRITGYPLEEAVGKTPAELLNGPDTCPETCRRIVEARESGVPCREEVLNLTRDGRTIWVEANIVPILNRDGEVETTVAIERDITSAKEQERLLAEAKRSAEDAARTKAEFLATMSHEIRTPMNGIIGMAELLADTQFTSEQRVYAETIRSSAGALLKIVNDVLDFSRLDAGRMSLCSERFSPTACIREAADLLRLQASDKRLFIDICHTTPLPRMVSGDQGRVRQILVNLLSNAVKFTSKGGVTVQSRWARVEGRIKLSVLVTDTGIGVAPGDADHIFDQFSQADAATTRRFGGTGLGLSISRLLARSMGGDLVLVPSEAAGARFELTLFLDPVDEDKPDTPKQEPTFLPKGVRVLVVEDNSTNRLLIQKFLNDQPIDLRFAENGLQAVEQVRADMPDVILMDMSMPEMDGLAATREIRAITGTQPHIIALTANAFASDREACFEAGMDDFLAKPLRKAQLFQALARVPPS</sequence>
<dbReference type="PROSITE" id="PS50110">
    <property type="entry name" value="RESPONSE_REGULATORY"/>
    <property type="match status" value="1"/>
</dbReference>
<keyword evidence="10" id="KW-0067">ATP-binding</keyword>
<dbReference type="CDD" id="cd00130">
    <property type="entry name" value="PAS"/>
    <property type="match status" value="1"/>
</dbReference>
<dbReference type="InterPro" id="IPR003594">
    <property type="entry name" value="HATPase_dom"/>
</dbReference>
<evidence type="ECO:0000256" key="8">
    <source>
        <dbReference type="ARBA" id="ARBA00022741"/>
    </source>
</evidence>
<keyword evidence="11 15" id="KW-1133">Transmembrane helix</keyword>
<dbReference type="PROSITE" id="PS50113">
    <property type="entry name" value="PAC"/>
    <property type="match status" value="1"/>
</dbReference>